<evidence type="ECO:0000256" key="1">
    <source>
        <dbReference type="SAM" id="Phobius"/>
    </source>
</evidence>
<keyword evidence="1" id="KW-1133">Transmembrane helix</keyword>
<reference evidence="3 4" key="1">
    <citation type="submission" date="2024-09" db="EMBL/GenBank/DDBJ databases">
        <authorList>
            <person name="Sun Q."/>
            <person name="Mori K."/>
        </authorList>
    </citation>
    <scope>NUCLEOTIDE SEQUENCE [LARGE SCALE GENOMIC DNA]</scope>
    <source>
        <strain evidence="3 4">CECT 9424</strain>
    </source>
</reference>
<evidence type="ECO:0000313" key="4">
    <source>
        <dbReference type="Proteomes" id="UP001589670"/>
    </source>
</evidence>
<feature type="transmembrane region" description="Helical" evidence="1">
    <location>
        <begin position="46"/>
        <end position="66"/>
    </location>
</feature>
<gene>
    <name evidence="3" type="ORF">ACFFU4_17995</name>
</gene>
<dbReference type="RefSeq" id="WP_377071276.1">
    <property type="nucleotide sequence ID" value="NZ_JBHMEC010000038.1"/>
</dbReference>
<accession>A0ABV5I4M1</accession>
<organism evidence="3 4">
    <name type="scientific">Roseovarius ramblicola</name>
    <dbReference type="NCBI Taxonomy" id="2022336"/>
    <lineage>
        <taxon>Bacteria</taxon>
        <taxon>Pseudomonadati</taxon>
        <taxon>Pseudomonadota</taxon>
        <taxon>Alphaproteobacteria</taxon>
        <taxon>Rhodobacterales</taxon>
        <taxon>Roseobacteraceae</taxon>
        <taxon>Roseovarius</taxon>
    </lineage>
</organism>
<proteinExistence type="predicted"/>
<name>A0ABV5I4M1_9RHOB</name>
<sequence length="178" mass="18719">MSFDRWIIDLLPPWVIEEGWLVHIALFAGLIGLRLLPILLAGLCQLLGVVAKLFFAALLAILPAAATGLGSIFAFILTGAGRLALLVWFIALEARSGDAHGDGDGDNQAGPDAAAGSSGIADACALLGLPEGGFTPDDLKRAYHRAIKRAHPDQGGNAADTMAILRARDRISEHFGWS</sequence>
<comment type="caution">
    <text evidence="3">The sequence shown here is derived from an EMBL/GenBank/DDBJ whole genome shotgun (WGS) entry which is preliminary data.</text>
</comment>
<keyword evidence="4" id="KW-1185">Reference proteome</keyword>
<dbReference type="PROSITE" id="PS50076">
    <property type="entry name" value="DNAJ_2"/>
    <property type="match status" value="1"/>
</dbReference>
<dbReference type="SUPFAM" id="SSF46565">
    <property type="entry name" value="Chaperone J-domain"/>
    <property type="match status" value="1"/>
</dbReference>
<dbReference type="Proteomes" id="UP001589670">
    <property type="component" value="Unassembled WGS sequence"/>
</dbReference>
<keyword evidence="1" id="KW-0812">Transmembrane</keyword>
<evidence type="ECO:0000259" key="2">
    <source>
        <dbReference type="PROSITE" id="PS50076"/>
    </source>
</evidence>
<dbReference type="EMBL" id="JBHMEC010000038">
    <property type="protein sequence ID" value="MFB9151645.1"/>
    <property type="molecule type" value="Genomic_DNA"/>
</dbReference>
<dbReference type="InterPro" id="IPR036869">
    <property type="entry name" value="J_dom_sf"/>
</dbReference>
<evidence type="ECO:0000313" key="3">
    <source>
        <dbReference type="EMBL" id="MFB9151645.1"/>
    </source>
</evidence>
<feature type="domain" description="J" evidence="2">
    <location>
        <begin position="122"/>
        <end position="178"/>
    </location>
</feature>
<keyword evidence="1" id="KW-0472">Membrane</keyword>
<dbReference type="InterPro" id="IPR001623">
    <property type="entry name" value="DnaJ_domain"/>
</dbReference>
<feature type="transmembrane region" description="Helical" evidence="1">
    <location>
        <begin position="20"/>
        <end position="39"/>
    </location>
</feature>
<dbReference type="Gene3D" id="1.10.287.110">
    <property type="entry name" value="DnaJ domain"/>
    <property type="match status" value="1"/>
</dbReference>
<protein>
    <submittedName>
        <fullName evidence="3">DnaJ family molecular chaperone</fullName>
    </submittedName>
</protein>